<dbReference type="NCBIfam" id="NF002460">
    <property type="entry name" value="PRK01658.1"/>
    <property type="match status" value="1"/>
</dbReference>
<evidence type="ECO:0000313" key="7">
    <source>
        <dbReference type="EMBL" id="SDF57614.1"/>
    </source>
</evidence>
<evidence type="ECO:0000256" key="3">
    <source>
        <dbReference type="ARBA" id="ARBA00022692"/>
    </source>
</evidence>
<dbReference type="GO" id="GO:0005886">
    <property type="term" value="C:plasma membrane"/>
    <property type="evidence" value="ECO:0007669"/>
    <property type="project" value="UniProtKB-SubCell"/>
</dbReference>
<proteinExistence type="predicted"/>
<evidence type="ECO:0000313" key="8">
    <source>
        <dbReference type="Proteomes" id="UP000198972"/>
    </source>
</evidence>
<feature type="transmembrane region" description="Helical" evidence="6">
    <location>
        <begin position="7"/>
        <end position="27"/>
    </location>
</feature>
<sequence length="126" mass="14095">MGKMKTLSKIVFQVGVIFFISLAMNYIAQWLHLPIPGSILGIFVLFALLKTGVIKLDWIEHGANWLLAELLLFFIPAAVGIMKFIPMLEHDGVRIMIVVICSTLIVMISSGLIASRISKRKERKLS</sequence>
<dbReference type="Proteomes" id="UP000198972">
    <property type="component" value="Unassembled WGS sequence"/>
</dbReference>
<keyword evidence="8" id="KW-1185">Reference proteome</keyword>
<feature type="transmembrane region" description="Helical" evidence="6">
    <location>
        <begin position="92"/>
        <end position="114"/>
    </location>
</feature>
<evidence type="ECO:0000256" key="4">
    <source>
        <dbReference type="ARBA" id="ARBA00022989"/>
    </source>
</evidence>
<dbReference type="Pfam" id="PF03788">
    <property type="entry name" value="LrgA"/>
    <property type="match status" value="1"/>
</dbReference>
<evidence type="ECO:0000256" key="6">
    <source>
        <dbReference type="SAM" id="Phobius"/>
    </source>
</evidence>
<feature type="transmembrane region" description="Helical" evidence="6">
    <location>
        <begin position="65"/>
        <end position="86"/>
    </location>
</feature>
<gene>
    <name evidence="7" type="ORF">SAMN04488542_1137</name>
</gene>
<feature type="transmembrane region" description="Helical" evidence="6">
    <location>
        <begin position="33"/>
        <end position="53"/>
    </location>
</feature>
<evidence type="ECO:0000256" key="5">
    <source>
        <dbReference type="ARBA" id="ARBA00023136"/>
    </source>
</evidence>
<dbReference type="PANTHER" id="PTHR33931:SF2">
    <property type="entry name" value="HOLIN-LIKE PROTEIN CIDA"/>
    <property type="match status" value="1"/>
</dbReference>
<organism evidence="7 8">
    <name type="scientific">Fontibacillus panacisegetis</name>
    <dbReference type="NCBI Taxonomy" id="670482"/>
    <lineage>
        <taxon>Bacteria</taxon>
        <taxon>Bacillati</taxon>
        <taxon>Bacillota</taxon>
        <taxon>Bacilli</taxon>
        <taxon>Bacillales</taxon>
        <taxon>Paenibacillaceae</taxon>
        <taxon>Fontibacillus</taxon>
    </lineage>
</organism>
<dbReference type="PANTHER" id="PTHR33931">
    <property type="entry name" value="HOLIN-LIKE PROTEIN CIDA-RELATED"/>
    <property type="match status" value="1"/>
</dbReference>
<dbReference type="STRING" id="670482.SAMN04488542_1137"/>
<keyword evidence="3 6" id="KW-0812">Transmembrane</keyword>
<protein>
    <submittedName>
        <fullName evidence="7">Holin-like protein</fullName>
    </submittedName>
</protein>
<keyword evidence="2" id="KW-1003">Cell membrane</keyword>
<reference evidence="7 8" key="1">
    <citation type="submission" date="2016-10" db="EMBL/GenBank/DDBJ databases">
        <authorList>
            <person name="de Groot N.N."/>
        </authorList>
    </citation>
    <scope>NUCLEOTIDE SEQUENCE [LARGE SCALE GENOMIC DNA]</scope>
    <source>
        <strain evidence="7 8">DSM 28129</strain>
    </source>
</reference>
<keyword evidence="4 6" id="KW-1133">Transmembrane helix</keyword>
<accession>A0A1G7M7J2</accession>
<dbReference type="AlphaFoldDB" id="A0A1G7M7J2"/>
<comment type="subcellular location">
    <subcellularLocation>
        <location evidence="1">Cell membrane</location>
        <topology evidence="1">Multi-pass membrane protein</topology>
    </subcellularLocation>
</comment>
<keyword evidence="5 6" id="KW-0472">Membrane</keyword>
<name>A0A1G7M7J2_9BACL</name>
<dbReference type="EMBL" id="FNBG01000013">
    <property type="protein sequence ID" value="SDF57614.1"/>
    <property type="molecule type" value="Genomic_DNA"/>
</dbReference>
<evidence type="ECO:0000256" key="2">
    <source>
        <dbReference type="ARBA" id="ARBA00022475"/>
    </source>
</evidence>
<evidence type="ECO:0000256" key="1">
    <source>
        <dbReference type="ARBA" id="ARBA00004651"/>
    </source>
</evidence>
<dbReference type="InterPro" id="IPR005538">
    <property type="entry name" value="LrgA/CidA"/>
</dbReference>